<dbReference type="Pfam" id="PF06518">
    <property type="entry name" value="DUF1104"/>
    <property type="match status" value="1"/>
</dbReference>
<dbReference type="EMBL" id="PDKB01000015">
    <property type="protein sequence ID" value="RBQ28479.1"/>
    <property type="molecule type" value="Genomic_DNA"/>
</dbReference>
<feature type="signal peptide" evidence="1">
    <location>
        <begin position="1"/>
        <end position="17"/>
    </location>
</feature>
<dbReference type="InterPro" id="IPR038310">
    <property type="entry name" value="DUF1104_sf"/>
</dbReference>
<comment type="caution">
    <text evidence="2">The sequence shown here is derived from an EMBL/GenBank/DDBJ whole genome shotgun (WGS) entry which is preliminary data.</text>
</comment>
<dbReference type="InterPro" id="IPR009488">
    <property type="entry name" value="DUF1104"/>
</dbReference>
<keyword evidence="1" id="KW-0732">Signal</keyword>
<dbReference type="Gene3D" id="1.20.120.1430">
    <property type="entry name" value="HP0721 helical bundle"/>
    <property type="match status" value="1"/>
</dbReference>
<organism evidence="2 3">
    <name type="scientific">Aliarcobacter vitoriensis</name>
    <dbReference type="NCBI Taxonomy" id="2011099"/>
    <lineage>
        <taxon>Bacteria</taxon>
        <taxon>Pseudomonadati</taxon>
        <taxon>Campylobacterota</taxon>
        <taxon>Epsilonproteobacteria</taxon>
        <taxon>Campylobacterales</taxon>
        <taxon>Arcobacteraceae</taxon>
        <taxon>Aliarcobacter</taxon>
    </lineage>
</organism>
<keyword evidence="3" id="KW-1185">Reference proteome</keyword>
<name>A0A366MSK1_9BACT</name>
<feature type="chain" id="PRO_5017084306" evidence="1">
    <location>
        <begin position="18"/>
        <end position="80"/>
    </location>
</feature>
<evidence type="ECO:0000313" key="3">
    <source>
        <dbReference type="Proteomes" id="UP000252669"/>
    </source>
</evidence>
<evidence type="ECO:0000313" key="2">
    <source>
        <dbReference type="EMBL" id="RBQ28479.1"/>
    </source>
</evidence>
<dbReference type="AlphaFoldDB" id="A0A366MSK1"/>
<dbReference type="RefSeq" id="WP_113894889.1">
    <property type="nucleotide sequence ID" value="NZ_CP182882.1"/>
</dbReference>
<gene>
    <name evidence="2" type="ORF">CRU91_08960</name>
</gene>
<dbReference type="OrthoDB" id="5340094at2"/>
<accession>A0A366MSK1</accession>
<proteinExistence type="predicted"/>
<protein>
    <submittedName>
        <fullName evidence="2">DUF1104 domain-containing protein</fullName>
    </submittedName>
</protein>
<sequence length="80" mass="9498">MKRLFILFVLLTSFLFAKENFSQMSTQELIEIIGFVSEKDKASFLKELELRVPKMNINEKAQYEKRLQEIPESKPIEDEE</sequence>
<evidence type="ECO:0000256" key="1">
    <source>
        <dbReference type="SAM" id="SignalP"/>
    </source>
</evidence>
<reference evidence="2 3" key="1">
    <citation type="submission" date="2017-10" db="EMBL/GenBank/DDBJ databases">
        <title>Genomics of the genus Arcobacter.</title>
        <authorList>
            <person name="Perez-Cataluna A."/>
            <person name="Figueras M.J."/>
        </authorList>
    </citation>
    <scope>NUCLEOTIDE SEQUENCE [LARGE SCALE GENOMIC DNA]</scope>
    <source>
        <strain evidence="2 3">CECT 9230</strain>
    </source>
</reference>
<dbReference type="Proteomes" id="UP000252669">
    <property type="component" value="Unassembled WGS sequence"/>
</dbReference>